<proteinExistence type="predicted"/>
<dbReference type="Proteomes" id="UP000718821">
    <property type="component" value="Unassembled WGS sequence"/>
</dbReference>
<dbReference type="RefSeq" id="WP_204467421.1">
    <property type="nucleotide sequence ID" value="NZ_JACLYU010000002.1"/>
</dbReference>
<gene>
    <name evidence="3" type="ORF">H7U32_01470</name>
</gene>
<accession>A0A938WW56</accession>
<dbReference type="GO" id="GO:0004521">
    <property type="term" value="F:RNA endonuclease activity"/>
    <property type="evidence" value="ECO:0007669"/>
    <property type="project" value="TreeGrafter"/>
</dbReference>
<dbReference type="GO" id="GO:0006402">
    <property type="term" value="P:mRNA catabolic process"/>
    <property type="evidence" value="ECO:0007669"/>
    <property type="project" value="TreeGrafter"/>
</dbReference>
<organism evidence="3 4">
    <name type="scientific">Bifidobacterium pullorum subsp. saeculare</name>
    <dbReference type="NCBI Taxonomy" id="78257"/>
    <lineage>
        <taxon>Bacteria</taxon>
        <taxon>Bacillati</taxon>
        <taxon>Actinomycetota</taxon>
        <taxon>Actinomycetes</taxon>
        <taxon>Bifidobacteriales</taxon>
        <taxon>Bifidobacteriaceae</taxon>
        <taxon>Bifidobacterium</taxon>
    </lineage>
</organism>
<dbReference type="PIRSF" id="PIRSF006156">
    <property type="entry name" value="YafQ"/>
    <property type="match status" value="1"/>
</dbReference>
<dbReference type="PANTHER" id="PTHR40588:SF1">
    <property type="entry name" value="MRNA INTERFERASE TOXIN YAFQ"/>
    <property type="match status" value="1"/>
</dbReference>
<dbReference type="Gene3D" id="3.30.2310.20">
    <property type="entry name" value="RelE-like"/>
    <property type="match status" value="1"/>
</dbReference>
<keyword evidence="4" id="KW-1185">Reference proteome</keyword>
<keyword evidence="1" id="KW-1277">Toxin-antitoxin system</keyword>
<evidence type="ECO:0000313" key="3">
    <source>
        <dbReference type="EMBL" id="MBM6699016.1"/>
    </source>
</evidence>
<reference evidence="3" key="1">
    <citation type="submission" date="2020-08" db="EMBL/GenBank/DDBJ databases">
        <authorList>
            <person name="Cejkova D."/>
            <person name="Kubasova T."/>
            <person name="Jahodarova E."/>
            <person name="Rychlik I."/>
        </authorList>
    </citation>
    <scope>NUCLEOTIDE SEQUENCE</scope>
    <source>
        <strain evidence="3">An836</strain>
    </source>
</reference>
<evidence type="ECO:0000313" key="4">
    <source>
        <dbReference type="Proteomes" id="UP000718821"/>
    </source>
</evidence>
<dbReference type="SUPFAM" id="SSF143011">
    <property type="entry name" value="RelE-like"/>
    <property type="match status" value="1"/>
</dbReference>
<dbReference type="EMBL" id="JACLYU010000002">
    <property type="protein sequence ID" value="MBM6699016.1"/>
    <property type="molecule type" value="Genomic_DNA"/>
</dbReference>
<feature type="active site" description="Proton donor" evidence="2">
    <location>
        <position position="89"/>
    </location>
</feature>
<dbReference type="AlphaFoldDB" id="A0A938WW56"/>
<evidence type="ECO:0000256" key="2">
    <source>
        <dbReference type="PIRSR" id="PIRSR006156-1"/>
    </source>
</evidence>
<name>A0A938WW56_9BIFI</name>
<dbReference type="PANTHER" id="PTHR40588">
    <property type="entry name" value="MRNA INTERFERASE TOXIN YAFQ"/>
    <property type="match status" value="1"/>
</dbReference>
<evidence type="ECO:0000256" key="1">
    <source>
        <dbReference type="ARBA" id="ARBA00022649"/>
    </source>
</evidence>
<reference evidence="3" key="2">
    <citation type="journal article" date="2021" name="Sci. Rep.">
        <title>The distribution of antibiotic resistance genes in chicken gut microbiota commensals.</title>
        <authorList>
            <person name="Juricova H."/>
            <person name="Matiasovicova J."/>
            <person name="Kubasova T."/>
            <person name="Cejkova D."/>
            <person name="Rychlik I."/>
        </authorList>
    </citation>
    <scope>NUCLEOTIDE SEQUENCE</scope>
    <source>
        <strain evidence="3">An836</strain>
    </source>
</reference>
<comment type="caution">
    <text evidence="3">The sequence shown here is derived from an EMBL/GenBank/DDBJ whole genome shotgun (WGS) entry which is preliminary data.</text>
</comment>
<dbReference type="NCBIfam" id="TIGR02385">
    <property type="entry name" value="RelE_StbE"/>
    <property type="match status" value="1"/>
</dbReference>
<dbReference type="InterPro" id="IPR035093">
    <property type="entry name" value="RelE/ParE_toxin_dom_sf"/>
</dbReference>
<sequence>MIERVFRTSQFKRDVKVLLRKHYSVDKLRAAIEALQSQNRDVLVTKYRDHALSGNWHGFREIHVEGDWLIIYRIERKELMLVLVRTGSHDDLF</sequence>
<protein>
    <submittedName>
        <fullName evidence="3">Type II toxin-antitoxin system YafQ family toxin</fullName>
    </submittedName>
</protein>
<dbReference type="GO" id="GO:0006415">
    <property type="term" value="P:translational termination"/>
    <property type="evidence" value="ECO:0007669"/>
    <property type="project" value="TreeGrafter"/>
</dbReference>
<dbReference type="InterPro" id="IPR007712">
    <property type="entry name" value="RelE/ParE_toxin"/>
</dbReference>
<dbReference type="InterPro" id="IPR004386">
    <property type="entry name" value="Toxin_YafQ-like"/>
</dbReference>
<dbReference type="Pfam" id="PF15738">
    <property type="entry name" value="YafQ_toxin"/>
    <property type="match status" value="1"/>
</dbReference>